<dbReference type="Gene3D" id="3.30.530.20">
    <property type="match status" value="1"/>
</dbReference>
<dbReference type="AlphaFoldDB" id="A0A7C1JLM7"/>
<feature type="domain" description="Activator of Hsp90 ATPase homologue 1/2-like C-terminal" evidence="2">
    <location>
        <begin position="2"/>
        <end position="120"/>
    </location>
</feature>
<name>A0A7C1JLM7_9CHLR</name>
<organism evidence="3">
    <name type="scientific">Caldilinea aerophila</name>
    <dbReference type="NCBI Taxonomy" id="133453"/>
    <lineage>
        <taxon>Bacteria</taxon>
        <taxon>Bacillati</taxon>
        <taxon>Chloroflexota</taxon>
        <taxon>Caldilineae</taxon>
        <taxon>Caldilineales</taxon>
        <taxon>Caldilineaceae</taxon>
        <taxon>Caldilinea</taxon>
    </lineage>
</organism>
<accession>A0A7C1JLM7</accession>
<proteinExistence type="inferred from homology"/>
<evidence type="ECO:0000313" key="3">
    <source>
        <dbReference type="EMBL" id="HDX32302.1"/>
    </source>
</evidence>
<dbReference type="SUPFAM" id="SSF55961">
    <property type="entry name" value="Bet v1-like"/>
    <property type="match status" value="1"/>
</dbReference>
<sequence>MERIWRMWSTPKDIMAWNAASEDWHCPAAEIDLREGGRFSYRMEARDGSEGFDFSGVFTKVIPQEVVEYRMDDRRSASVRFLEGEEGVTVRITFDAESVYPVEMQQAGWQAILDNFASHVQAAQ</sequence>
<comment type="caution">
    <text evidence="3">The sequence shown here is derived from an EMBL/GenBank/DDBJ whole genome shotgun (WGS) entry which is preliminary data.</text>
</comment>
<protein>
    <submittedName>
        <fullName evidence="3">ATPase</fullName>
    </submittedName>
</protein>
<evidence type="ECO:0000256" key="1">
    <source>
        <dbReference type="ARBA" id="ARBA00006817"/>
    </source>
</evidence>
<dbReference type="InterPro" id="IPR013538">
    <property type="entry name" value="ASHA1/2-like_C"/>
</dbReference>
<comment type="similarity">
    <text evidence="1">Belongs to the AHA1 family.</text>
</comment>
<reference evidence="3" key="1">
    <citation type="journal article" date="2020" name="mSystems">
        <title>Genome- and Community-Level Interaction Insights into Carbon Utilization and Element Cycling Functions of Hydrothermarchaeota in Hydrothermal Sediment.</title>
        <authorList>
            <person name="Zhou Z."/>
            <person name="Liu Y."/>
            <person name="Xu W."/>
            <person name="Pan J."/>
            <person name="Luo Z.H."/>
            <person name="Li M."/>
        </authorList>
    </citation>
    <scope>NUCLEOTIDE SEQUENCE [LARGE SCALE GENOMIC DNA]</scope>
    <source>
        <strain evidence="3">SpSt-289</strain>
    </source>
</reference>
<gene>
    <name evidence="3" type="ORF">ENQ20_12575</name>
</gene>
<evidence type="ECO:0000259" key="2">
    <source>
        <dbReference type="Pfam" id="PF08327"/>
    </source>
</evidence>
<dbReference type="InterPro" id="IPR023393">
    <property type="entry name" value="START-like_dom_sf"/>
</dbReference>
<dbReference type="Pfam" id="PF08327">
    <property type="entry name" value="AHSA1"/>
    <property type="match status" value="1"/>
</dbReference>
<dbReference type="EMBL" id="DSMG01000122">
    <property type="protein sequence ID" value="HDX32302.1"/>
    <property type="molecule type" value="Genomic_DNA"/>
</dbReference>